<organism evidence="2">
    <name type="scientific">viral metagenome</name>
    <dbReference type="NCBI Taxonomy" id="1070528"/>
    <lineage>
        <taxon>unclassified sequences</taxon>
        <taxon>metagenomes</taxon>
        <taxon>organismal metagenomes</taxon>
    </lineage>
</organism>
<proteinExistence type="predicted"/>
<evidence type="ECO:0000313" key="2">
    <source>
        <dbReference type="EMBL" id="QHS98052.1"/>
    </source>
</evidence>
<keyword evidence="1" id="KW-1133">Transmembrane helix</keyword>
<protein>
    <submittedName>
        <fullName evidence="2">Uncharacterized protein</fullName>
    </submittedName>
</protein>
<dbReference type="EMBL" id="MN739312">
    <property type="protein sequence ID" value="QHS98052.1"/>
    <property type="molecule type" value="Genomic_DNA"/>
</dbReference>
<dbReference type="AlphaFoldDB" id="A0A6C0C183"/>
<feature type="transmembrane region" description="Helical" evidence="1">
    <location>
        <begin position="35"/>
        <end position="53"/>
    </location>
</feature>
<evidence type="ECO:0000256" key="1">
    <source>
        <dbReference type="SAM" id="Phobius"/>
    </source>
</evidence>
<keyword evidence="1" id="KW-0472">Membrane</keyword>
<sequence length="56" mass="6529">MQQVNPNFLSHALLDSDDENEIDTKSHYCIKYENHIYCIFLLLITVIVVLFVVTNT</sequence>
<reference evidence="2" key="1">
    <citation type="journal article" date="2020" name="Nature">
        <title>Giant virus diversity and host interactions through global metagenomics.</title>
        <authorList>
            <person name="Schulz F."/>
            <person name="Roux S."/>
            <person name="Paez-Espino D."/>
            <person name="Jungbluth S."/>
            <person name="Walsh D.A."/>
            <person name="Denef V.J."/>
            <person name="McMahon K.D."/>
            <person name="Konstantinidis K.T."/>
            <person name="Eloe-Fadrosh E.A."/>
            <person name="Kyrpides N.C."/>
            <person name="Woyke T."/>
        </authorList>
    </citation>
    <scope>NUCLEOTIDE SEQUENCE</scope>
    <source>
        <strain evidence="2">GVMAG-M-3300020182-84</strain>
    </source>
</reference>
<accession>A0A6C0C183</accession>
<name>A0A6C0C183_9ZZZZ</name>
<keyword evidence="1" id="KW-0812">Transmembrane</keyword>